<evidence type="ECO:0000256" key="1">
    <source>
        <dbReference type="ARBA" id="ARBA00001933"/>
    </source>
</evidence>
<evidence type="ECO:0000256" key="5">
    <source>
        <dbReference type="ARBA" id="ARBA00022898"/>
    </source>
</evidence>
<comment type="caution">
    <text evidence="8">The sequence shown here is derived from an EMBL/GenBank/DDBJ whole genome shotgun (WGS) entry which is preliminary data.</text>
</comment>
<dbReference type="PIRSF" id="PIRSF000521">
    <property type="entry name" value="Transaminase_4ab_Lys_Orn"/>
    <property type="match status" value="1"/>
</dbReference>
<dbReference type="SUPFAM" id="SSF53383">
    <property type="entry name" value="PLP-dependent transferases"/>
    <property type="match status" value="1"/>
</dbReference>
<evidence type="ECO:0000313" key="9">
    <source>
        <dbReference type="Proteomes" id="UP000025061"/>
    </source>
</evidence>
<reference evidence="8 9" key="1">
    <citation type="submission" date="2013-04" db="EMBL/GenBank/DDBJ databases">
        <title>Hyphomonas hirschiana VP5 Genome Sequencing.</title>
        <authorList>
            <person name="Lai Q."/>
            <person name="Shao Z."/>
        </authorList>
    </citation>
    <scope>NUCLEOTIDE SEQUENCE [LARGE SCALE GENOMIC DNA]</scope>
    <source>
        <strain evidence="8 9">VP5</strain>
    </source>
</reference>
<dbReference type="InterPro" id="IPR004637">
    <property type="entry name" value="Dat"/>
</dbReference>
<comment type="pathway">
    <text evidence="7">Amine and polyamine biosynthesis; ectoine biosynthesis; L-ectoine from L-aspartate 4-semialdehyde: step 1/3.</text>
</comment>
<dbReference type="PATRIC" id="fig|1280951.3.peg.2284"/>
<dbReference type="UniPathway" id="UPA00067">
    <property type="reaction ID" value="UER00121"/>
</dbReference>
<dbReference type="EC" id="2.6.1.76" evidence="7"/>
<dbReference type="FunFam" id="3.40.640.10:FF:000091">
    <property type="entry name" value="Diaminobutyrate--2-oxoglutarate aminotransferase"/>
    <property type="match status" value="1"/>
</dbReference>
<protein>
    <recommendedName>
        <fullName evidence="7">Diaminobutyrate--2-oxoglutarate transaminase</fullName>
        <ecNumber evidence="7">2.6.1.76</ecNumber>
    </recommendedName>
    <alternativeName>
        <fullName evidence="7">DABA aminotransferase</fullName>
    </alternativeName>
</protein>
<dbReference type="NCBIfam" id="TIGR02407">
    <property type="entry name" value="ectoine_ectB"/>
    <property type="match status" value="1"/>
</dbReference>
<proteinExistence type="inferred from homology"/>
<keyword evidence="3 7" id="KW-0032">Aminotransferase</keyword>
<name>A0A059FQ56_9PROT</name>
<evidence type="ECO:0000313" key="8">
    <source>
        <dbReference type="EMBL" id="KCZ92568.1"/>
    </source>
</evidence>
<dbReference type="InterPro" id="IPR005814">
    <property type="entry name" value="Aminotrans_3"/>
</dbReference>
<dbReference type="CDD" id="cd00610">
    <property type="entry name" value="OAT_like"/>
    <property type="match status" value="1"/>
</dbReference>
<evidence type="ECO:0000256" key="2">
    <source>
        <dbReference type="ARBA" id="ARBA00008954"/>
    </source>
</evidence>
<organism evidence="8 9">
    <name type="scientific">Hyphomonas hirschiana VP5</name>
    <dbReference type="NCBI Taxonomy" id="1280951"/>
    <lineage>
        <taxon>Bacteria</taxon>
        <taxon>Pseudomonadati</taxon>
        <taxon>Pseudomonadota</taxon>
        <taxon>Alphaproteobacteria</taxon>
        <taxon>Hyphomonadales</taxon>
        <taxon>Hyphomonadaceae</taxon>
        <taxon>Hyphomonas</taxon>
    </lineage>
</organism>
<dbReference type="Proteomes" id="UP000025061">
    <property type="component" value="Unassembled WGS sequence"/>
</dbReference>
<dbReference type="NCBIfam" id="TIGR00709">
    <property type="entry name" value="dat"/>
    <property type="match status" value="1"/>
</dbReference>
<gene>
    <name evidence="8" type="ORF">HHI_11331</name>
</gene>
<dbReference type="RefSeq" id="WP_011646648.1">
    <property type="nucleotide sequence ID" value="NZ_ARYI01000009.1"/>
</dbReference>
<dbReference type="InterPro" id="IPR015421">
    <property type="entry name" value="PyrdxlP-dep_Trfase_major"/>
</dbReference>
<evidence type="ECO:0000256" key="4">
    <source>
        <dbReference type="ARBA" id="ARBA00022679"/>
    </source>
</evidence>
<evidence type="ECO:0000256" key="3">
    <source>
        <dbReference type="ARBA" id="ARBA00022576"/>
    </source>
</evidence>
<keyword evidence="5 6" id="KW-0663">Pyridoxal phosphate</keyword>
<dbReference type="GO" id="GO:0047307">
    <property type="term" value="F:diaminobutyrate-pyruvate transaminase activity"/>
    <property type="evidence" value="ECO:0007669"/>
    <property type="project" value="InterPro"/>
</dbReference>
<dbReference type="InterPro" id="IPR049704">
    <property type="entry name" value="Aminotrans_3_PPA_site"/>
</dbReference>
<comment type="cofactor">
    <cofactor evidence="1 7">
        <name>pyridoxal 5'-phosphate</name>
        <dbReference type="ChEBI" id="CHEBI:597326"/>
    </cofactor>
</comment>
<dbReference type="EMBL" id="ARYI01000009">
    <property type="protein sequence ID" value="KCZ92568.1"/>
    <property type="molecule type" value="Genomic_DNA"/>
</dbReference>
<dbReference type="PANTHER" id="PTHR43552:SF2">
    <property type="entry name" value="DIAMINOBUTYRATE--2-OXOGLUTARATE TRANSAMINASE"/>
    <property type="match status" value="1"/>
</dbReference>
<keyword evidence="4 7" id="KW-0808">Transferase</keyword>
<dbReference type="AlphaFoldDB" id="A0A059FQ56"/>
<dbReference type="GO" id="GO:0030170">
    <property type="term" value="F:pyridoxal phosphate binding"/>
    <property type="evidence" value="ECO:0007669"/>
    <property type="project" value="InterPro"/>
</dbReference>
<comment type="function">
    <text evidence="7">Catalyzes reversively the conversion of L-aspartate beta-semialdehyde (ASA) to L-2,4-diaminobutyrate (DABA) by transamination with L-glutamate.</text>
</comment>
<evidence type="ECO:0000256" key="7">
    <source>
        <dbReference type="RuleBase" id="RU365034"/>
    </source>
</evidence>
<accession>A0A059FQ56</accession>
<dbReference type="PANTHER" id="PTHR43552">
    <property type="entry name" value="DIAMINOBUTYRATE--2-OXOGLUTARATE AMINOTRANSFERASE"/>
    <property type="match status" value="1"/>
</dbReference>
<dbReference type="InterPro" id="IPR015424">
    <property type="entry name" value="PyrdxlP-dep_Trfase"/>
</dbReference>
<comment type="catalytic activity">
    <reaction evidence="7">
        <text>L-2,4-diaminobutanoate + 2-oxoglutarate = L-aspartate 4-semialdehyde + L-glutamate</text>
        <dbReference type="Rhea" id="RHEA:11160"/>
        <dbReference type="ChEBI" id="CHEBI:16810"/>
        <dbReference type="ChEBI" id="CHEBI:29985"/>
        <dbReference type="ChEBI" id="CHEBI:58761"/>
        <dbReference type="ChEBI" id="CHEBI:537519"/>
        <dbReference type="EC" id="2.6.1.76"/>
    </reaction>
</comment>
<dbReference type="Gene3D" id="3.40.640.10">
    <property type="entry name" value="Type I PLP-dependent aspartate aminotransferase-like (Major domain)"/>
    <property type="match status" value="1"/>
</dbReference>
<dbReference type="InterPro" id="IPR015422">
    <property type="entry name" value="PyrdxlP-dep_Trfase_small"/>
</dbReference>
<dbReference type="PROSITE" id="PS00600">
    <property type="entry name" value="AA_TRANSFER_CLASS_3"/>
    <property type="match status" value="1"/>
</dbReference>
<dbReference type="NCBIfam" id="NF006733">
    <property type="entry name" value="PRK09264.1"/>
    <property type="match status" value="1"/>
</dbReference>
<dbReference type="OrthoDB" id="9801834at2"/>
<comment type="similarity">
    <text evidence="2 6">Belongs to the class-III pyridoxal-phosphate-dependent aminotransferase family.</text>
</comment>
<dbReference type="GO" id="GO:0019491">
    <property type="term" value="P:ectoine biosynthetic process"/>
    <property type="evidence" value="ECO:0007669"/>
    <property type="project" value="UniProtKB-UniPathway"/>
</dbReference>
<sequence length="431" mass="46180">MAYEHASAPANIFERRESRVRSYCRSFPAVFKSARGSELIAEDGTRYIDFLSGCSTLNYGHNHPELKQALLDYIGADGVAHGLDMHTRAKARFLNTFERLILKPRSMDHRVLFPGPTGANAVEAALKTARKVTGRTNVIAFTNGFHGMTLGALAATGNSGKRGGAGVPLTGVTHEAFDGYFGEDTDTADQLDRRLSDPSSGLDKPAAIIVETVQGEGGLNVASDAWLRKIEKIARKHGALFIIDDIQAGIGRTGGFFSFEKAGVTPDIITMAKSLSGLGLPFALTLIRPQHDLWKPGEHNGTFRGNNHAFVTATKALELFWADDAFEKETARKAARLRAGLEKIAASASFAGRLKGKGMMSGIEMESGDVAAEICTECFQNGLIIETSGSMDEVVKVLAPLTITDAELDAGLKILADAVRAVSARRQKSAA</sequence>
<keyword evidence="9" id="KW-1185">Reference proteome</keyword>
<dbReference type="GO" id="GO:0045303">
    <property type="term" value="F:diaminobutyrate-2-oxoglutarate transaminase activity"/>
    <property type="evidence" value="ECO:0007669"/>
    <property type="project" value="UniProtKB-EC"/>
</dbReference>
<dbReference type="Pfam" id="PF00202">
    <property type="entry name" value="Aminotran_3"/>
    <property type="match status" value="1"/>
</dbReference>
<dbReference type="InterPro" id="IPR012773">
    <property type="entry name" value="Ectoine_EctB"/>
</dbReference>
<evidence type="ECO:0000256" key="6">
    <source>
        <dbReference type="RuleBase" id="RU003560"/>
    </source>
</evidence>
<dbReference type="Gene3D" id="3.90.1150.10">
    <property type="entry name" value="Aspartate Aminotransferase, domain 1"/>
    <property type="match status" value="1"/>
</dbReference>